<protein>
    <submittedName>
        <fullName evidence="1">Uncharacterized protein</fullName>
    </submittedName>
</protein>
<dbReference type="SUPFAM" id="SSF117839">
    <property type="entry name" value="WWE domain"/>
    <property type="match status" value="1"/>
</dbReference>
<keyword evidence="2" id="KW-1185">Reference proteome</keyword>
<organism evidence="1 2">
    <name type="scientific">Thamnidium elegans</name>
    <dbReference type="NCBI Taxonomy" id="101142"/>
    <lineage>
        <taxon>Eukaryota</taxon>
        <taxon>Fungi</taxon>
        <taxon>Fungi incertae sedis</taxon>
        <taxon>Mucoromycota</taxon>
        <taxon>Mucoromycotina</taxon>
        <taxon>Mucoromycetes</taxon>
        <taxon>Mucorales</taxon>
        <taxon>Mucorineae</taxon>
        <taxon>Mucoraceae</taxon>
        <taxon>Thamnidium</taxon>
    </lineage>
</organism>
<evidence type="ECO:0000313" key="2">
    <source>
        <dbReference type="Proteomes" id="UP000613177"/>
    </source>
</evidence>
<evidence type="ECO:0000313" key="1">
    <source>
        <dbReference type="EMBL" id="KAG2232089.1"/>
    </source>
</evidence>
<sequence length="69" mass="7991">MVAQWIYANGSVWVSLDVMAQQQIELLWTNFNSNWIVCRTFPGGAYVDFNAMEIKCNDYGYAIARRNVH</sequence>
<dbReference type="Proteomes" id="UP000613177">
    <property type="component" value="Unassembled WGS sequence"/>
</dbReference>
<dbReference type="InterPro" id="IPR037197">
    <property type="entry name" value="WWE_dom_sf"/>
</dbReference>
<dbReference type="AlphaFoldDB" id="A0A8H7VYR7"/>
<gene>
    <name evidence="1" type="ORF">INT48_001157</name>
</gene>
<dbReference type="OrthoDB" id="2202500at2759"/>
<dbReference type="EMBL" id="JAEPRE010000124">
    <property type="protein sequence ID" value="KAG2232089.1"/>
    <property type="molecule type" value="Genomic_DNA"/>
</dbReference>
<reference evidence="1" key="1">
    <citation type="submission" date="2021-01" db="EMBL/GenBank/DDBJ databases">
        <title>Metabolic potential, ecology and presence of endohyphal bacteria is reflected in genomic diversity of Mucoromycotina.</title>
        <authorList>
            <person name="Muszewska A."/>
            <person name="Okrasinska A."/>
            <person name="Steczkiewicz K."/>
            <person name="Drgas O."/>
            <person name="Orlowska M."/>
            <person name="Perlinska-Lenart U."/>
            <person name="Aleksandrzak-Piekarczyk T."/>
            <person name="Szatraj K."/>
            <person name="Zielenkiewicz U."/>
            <person name="Pilsyk S."/>
            <person name="Malc E."/>
            <person name="Mieczkowski P."/>
            <person name="Kruszewska J.S."/>
            <person name="Biernat P."/>
            <person name="Pawlowska J."/>
        </authorList>
    </citation>
    <scope>NUCLEOTIDE SEQUENCE</scope>
    <source>
        <strain evidence="1">WA0000018081</strain>
    </source>
</reference>
<proteinExistence type="predicted"/>
<name>A0A8H7VYR7_9FUNG</name>
<comment type="caution">
    <text evidence="1">The sequence shown here is derived from an EMBL/GenBank/DDBJ whole genome shotgun (WGS) entry which is preliminary data.</text>
</comment>
<accession>A0A8H7VYR7</accession>